<keyword evidence="2" id="KW-1185">Reference proteome</keyword>
<dbReference type="Proteomes" id="UP000436088">
    <property type="component" value="Unassembled WGS sequence"/>
</dbReference>
<dbReference type="AlphaFoldDB" id="A0A6A2XD55"/>
<accession>A0A6A2XD55</accession>
<reference evidence="1" key="1">
    <citation type="submission" date="2019-09" db="EMBL/GenBank/DDBJ databases">
        <title>Draft genome information of white flower Hibiscus syriacus.</title>
        <authorList>
            <person name="Kim Y.-M."/>
        </authorList>
    </citation>
    <scope>NUCLEOTIDE SEQUENCE [LARGE SCALE GENOMIC DNA]</scope>
    <source>
        <strain evidence="1">YM2019G1</strain>
    </source>
</reference>
<gene>
    <name evidence="1" type="ORF">F3Y22_tig00117002pilonHSYRG00030</name>
</gene>
<comment type="caution">
    <text evidence="1">The sequence shown here is derived from an EMBL/GenBank/DDBJ whole genome shotgun (WGS) entry which is preliminary data.</text>
</comment>
<dbReference type="EMBL" id="VEPZ02001767">
    <property type="protein sequence ID" value="KAE8656359.1"/>
    <property type="molecule type" value="Genomic_DNA"/>
</dbReference>
<evidence type="ECO:0000313" key="2">
    <source>
        <dbReference type="Proteomes" id="UP000436088"/>
    </source>
</evidence>
<proteinExistence type="predicted"/>
<evidence type="ECO:0000313" key="1">
    <source>
        <dbReference type="EMBL" id="KAE8656359.1"/>
    </source>
</evidence>
<name>A0A6A2XD55_HIBSY</name>
<sequence length="77" mass="8758">MDVPKLFDESYFSPEAGFWRHVVFSWMFHALGWAVVSRNGCLLSGVTTTWAAVLDYSRNTNIQSIVIFISIDLKICV</sequence>
<organism evidence="1 2">
    <name type="scientific">Hibiscus syriacus</name>
    <name type="common">Rose of Sharon</name>
    <dbReference type="NCBI Taxonomy" id="106335"/>
    <lineage>
        <taxon>Eukaryota</taxon>
        <taxon>Viridiplantae</taxon>
        <taxon>Streptophyta</taxon>
        <taxon>Embryophyta</taxon>
        <taxon>Tracheophyta</taxon>
        <taxon>Spermatophyta</taxon>
        <taxon>Magnoliopsida</taxon>
        <taxon>eudicotyledons</taxon>
        <taxon>Gunneridae</taxon>
        <taxon>Pentapetalae</taxon>
        <taxon>rosids</taxon>
        <taxon>malvids</taxon>
        <taxon>Malvales</taxon>
        <taxon>Malvaceae</taxon>
        <taxon>Malvoideae</taxon>
        <taxon>Hibiscus</taxon>
    </lineage>
</organism>
<protein>
    <submittedName>
        <fullName evidence="1">Uncharacterized protein</fullName>
    </submittedName>
</protein>